<name>A0ABS7XGZ4_9GAMM</name>
<dbReference type="EMBL" id="JAERPS020000021">
    <property type="protein sequence ID" value="MBZ9613918.1"/>
    <property type="molecule type" value="Genomic_DNA"/>
</dbReference>
<evidence type="ECO:0000313" key="2">
    <source>
        <dbReference type="Proteomes" id="UP000663814"/>
    </source>
</evidence>
<proteinExistence type="predicted"/>
<comment type="caution">
    <text evidence="1">The sequence shown here is derived from an EMBL/GenBank/DDBJ whole genome shotgun (WGS) entry which is preliminary data.</text>
</comment>
<protein>
    <recommendedName>
        <fullName evidence="3">DUF3024 domain-containing protein</fullName>
    </recommendedName>
</protein>
<reference evidence="1 2" key="2">
    <citation type="submission" date="2021-08" db="EMBL/GenBank/DDBJ databases">
        <title>Rheinheimera aquimaris sp. nov., isolated from seawater of the East Sea in Korea.</title>
        <authorList>
            <person name="Kim K.H."/>
            <person name="Wenting R."/>
            <person name="Kim K.R."/>
            <person name="Jeon C.O."/>
        </authorList>
    </citation>
    <scope>NUCLEOTIDE SEQUENCE [LARGE SCALE GENOMIC DNA]</scope>
    <source>
        <strain evidence="1 2">MA-13</strain>
    </source>
</reference>
<keyword evidence="2" id="KW-1185">Reference proteome</keyword>
<gene>
    <name evidence="1" type="ORF">I4W93_020220</name>
</gene>
<dbReference type="RefSeq" id="WP_205313741.1">
    <property type="nucleotide sequence ID" value="NZ_JAERPS020000021.1"/>
</dbReference>
<reference evidence="1 2" key="1">
    <citation type="submission" date="2020-12" db="EMBL/GenBank/DDBJ databases">
        <authorList>
            <person name="Ruan W."/>
            <person name="Khan S.A."/>
            <person name="Jeon C.O."/>
        </authorList>
    </citation>
    <scope>NUCLEOTIDE SEQUENCE [LARGE SCALE GENOMIC DNA]</scope>
    <source>
        <strain evidence="1 2">MA-13</strain>
    </source>
</reference>
<sequence>MRSARLKKKLYSLWLVEIASDIVLDRDIEVSLWGMQQNDQIDFCSETYRKSEALTRYKLRVSVKRGPIEDHWLSQEFSPAELNLYFFTDEFPSISHGWTLYEDDRNI</sequence>
<organism evidence="1 2">
    <name type="scientific">Rheinheimera maricola</name>
    <dbReference type="NCBI Taxonomy" id="2793282"/>
    <lineage>
        <taxon>Bacteria</taxon>
        <taxon>Pseudomonadati</taxon>
        <taxon>Pseudomonadota</taxon>
        <taxon>Gammaproteobacteria</taxon>
        <taxon>Chromatiales</taxon>
        <taxon>Chromatiaceae</taxon>
        <taxon>Rheinheimera</taxon>
    </lineage>
</organism>
<accession>A0ABS7XGZ4</accession>
<dbReference type="Proteomes" id="UP000663814">
    <property type="component" value="Unassembled WGS sequence"/>
</dbReference>
<evidence type="ECO:0008006" key="3">
    <source>
        <dbReference type="Google" id="ProtNLM"/>
    </source>
</evidence>
<evidence type="ECO:0000313" key="1">
    <source>
        <dbReference type="EMBL" id="MBZ9613918.1"/>
    </source>
</evidence>